<dbReference type="eggNOG" id="COG3170">
    <property type="taxonomic scope" value="Bacteria"/>
</dbReference>
<dbReference type="GeneID" id="302999752"/>
<evidence type="ECO:0000313" key="2">
    <source>
        <dbReference type="EMBL" id="AEB15520.1"/>
    </source>
</evidence>
<keyword evidence="3" id="KW-1185">Reference proteome</keyword>
<dbReference type="HOGENOM" id="CLU_095710_0_0_12"/>
<dbReference type="OrthoDB" id="292792at2"/>
<dbReference type="Proteomes" id="UP000006852">
    <property type="component" value="Plasmid pTRESU01"/>
</dbReference>
<gene>
    <name evidence="2" type="ordered locus">Tresu_2661</name>
</gene>
<proteinExistence type="predicted"/>
<dbReference type="AlphaFoldDB" id="F2NYM1"/>
<dbReference type="RefSeq" id="WP_013702767.1">
    <property type="nucleotide sequence ID" value="NC_015386.1"/>
</dbReference>
<evidence type="ECO:0000313" key="3">
    <source>
        <dbReference type="Proteomes" id="UP000006852"/>
    </source>
</evidence>
<reference evidence="3" key="1">
    <citation type="submission" date="2011-04" db="EMBL/GenBank/DDBJ databases">
        <title>The complete genome of plasmid of Treponema succinifaciens DSM 2489.</title>
        <authorList>
            <person name="Lucas S."/>
            <person name="Copeland A."/>
            <person name="Lapidus A."/>
            <person name="Bruce D."/>
            <person name="Goodwin L."/>
            <person name="Pitluck S."/>
            <person name="Peters L."/>
            <person name="Kyrpides N."/>
            <person name="Mavromatis K."/>
            <person name="Ivanova N."/>
            <person name="Ovchinnikova G."/>
            <person name="Teshima H."/>
            <person name="Detter J.C."/>
            <person name="Tapia R."/>
            <person name="Han C."/>
            <person name="Land M."/>
            <person name="Hauser L."/>
            <person name="Markowitz V."/>
            <person name="Cheng J.-F."/>
            <person name="Hugenholtz P."/>
            <person name="Woyke T."/>
            <person name="Wu D."/>
            <person name="Gronow S."/>
            <person name="Wellnitz S."/>
            <person name="Brambilla E."/>
            <person name="Klenk H.-P."/>
            <person name="Eisen J.A."/>
        </authorList>
    </citation>
    <scope>NUCLEOTIDE SEQUENCE [LARGE SCALE GENOMIC DNA]</scope>
    <source>
        <strain evidence="3">ATCC 33096 / DSM 2489 / 6091</strain>
        <plasmid evidence="3">Plasmid pTRESU01</plasmid>
    </source>
</reference>
<protein>
    <recommendedName>
        <fullName evidence="1">eCIS core domain-containing protein</fullName>
    </recommendedName>
</protein>
<evidence type="ECO:0000259" key="1">
    <source>
        <dbReference type="Pfam" id="PF13699"/>
    </source>
</evidence>
<geneLocation type="plasmid" evidence="2 3">
    <name>pTRESU01</name>
</geneLocation>
<keyword evidence="2" id="KW-0614">Plasmid</keyword>
<accession>F2NYM1</accession>
<feature type="domain" description="eCIS core" evidence="1">
    <location>
        <begin position="77"/>
        <end position="153"/>
    </location>
</feature>
<dbReference type="EMBL" id="CP002632">
    <property type="protein sequence ID" value="AEB15520.1"/>
    <property type="molecule type" value="Genomic_DNA"/>
</dbReference>
<dbReference type="Pfam" id="PF13699">
    <property type="entry name" value="eCIS_core"/>
    <property type="match status" value="1"/>
</dbReference>
<dbReference type="InterPro" id="IPR025295">
    <property type="entry name" value="eCIS_core_dom"/>
</dbReference>
<dbReference type="KEGG" id="tsu:Tresu_2661"/>
<organism evidence="2 3">
    <name type="scientific">Treponema succinifaciens (strain ATCC 33096 / DSM 2489 / 6091)</name>
    <dbReference type="NCBI Taxonomy" id="869209"/>
    <lineage>
        <taxon>Bacteria</taxon>
        <taxon>Pseudomonadati</taxon>
        <taxon>Spirochaetota</taxon>
        <taxon>Spirochaetia</taxon>
        <taxon>Spirochaetales</taxon>
        <taxon>Treponemataceae</taxon>
        <taxon>Treponema</taxon>
    </lineage>
</organism>
<name>F2NYM1_TRES6</name>
<sequence>MSTKRLIPLEQDKHIKKIVDIYNFAIKKIRENPQLLEVKTDQTKKSGKRKQEDSGNVEYVLPAAMVMRNYLHDREFPLESVMLSATETKHNEDIGKVKIHIGAYADEYARSMHAMAFTIGSTIFFRNGSYKPESEEGRALLAHEMKHISQNKEYMTADNRTKEELEAEAVQAEEIERYNPDPYVCEVINGKSYRMRKSQKAKLDYLVEKGLEEWVEGEENAMSDRDYLKLLLNYKDYLEGRL</sequence>